<evidence type="ECO:0000313" key="3">
    <source>
        <dbReference type="Proteomes" id="UP000007800"/>
    </source>
</evidence>
<reference evidence="2 3" key="1">
    <citation type="submission" date="2008-07" db="EMBL/GenBank/DDBJ databases">
        <authorList>
            <person name="El-Sayed N."/>
            <person name="Caler E."/>
            <person name="Inman J."/>
            <person name="Amedeo P."/>
            <person name="Hass B."/>
            <person name="Wortman J."/>
        </authorList>
    </citation>
    <scope>NUCLEOTIDE SEQUENCE [LARGE SCALE GENOMIC DNA]</scope>
    <source>
        <strain evidence="3">ATCC 50983 / TXsc</strain>
    </source>
</reference>
<dbReference type="Proteomes" id="UP000007800">
    <property type="component" value="Unassembled WGS sequence"/>
</dbReference>
<dbReference type="GO" id="GO:0004114">
    <property type="term" value="F:3',5'-cyclic-nucleotide phosphodiesterase activity"/>
    <property type="evidence" value="ECO:0007669"/>
    <property type="project" value="InterPro"/>
</dbReference>
<dbReference type="GO" id="GO:0007165">
    <property type="term" value="P:signal transduction"/>
    <property type="evidence" value="ECO:0007669"/>
    <property type="project" value="InterPro"/>
</dbReference>
<dbReference type="SUPFAM" id="SSF109604">
    <property type="entry name" value="HD-domain/PDEase-like"/>
    <property type="match status" value="1"/>
</dbReference>
<dbReference type="EMBL" id="GG675442">
    <property type="protein sequence ID" value="EER13229.1"/>
    <property type="molecule type" value="Genomic_DNA"/>
</dbReference>
<dbReference type="InterPro" id="IPR002073">
    <property type="entry name" value="PDEase_catalytic_dom"/>
</dbReference>
<dbReference type="Gene3D" id="1.10.1300.10">
    <property type="entry name" value="3'5'-cyclic nucleotide phosphodiesterase, catalytic domain"/>
    <property type="match status" value="1"/>
</dbReference>
<dbReference type="Pfam" id="PF00233">
    <property type="entry name" value="PDEase_I"/>
    <property type="match status" value="1"/>
</dbReference>
<dbReference type="InterPro" id="IPR036971">
    <property type="entry name" value="PDEase_catalytic_dom_sf"/>
</dbReference>
<keyword evidence="3" id="KW-1185">Reference proteome</keyword>
<dbReference type="InParanoid" id="C5KQL4"/>
<feature type="domain" description="PDEase" evidence="1">
    <location>
        <begin position="13"/>
        <end position="77"/>
    </location>
</feature>
<evidence type="ECO:0000259" key="1">
    <source>
        <dbReference type="Pfam" id="PF00233"/>
    </source>
</evidence>
<proteinExistence type="predicted"/>
<dbReference type="RefSeq" id="XP_002781434.1">
    <property type="nucleotide sequence ID" value="XM_002781388.1"/>
</dbReference>
<name>C5KQL4_PERM5</name>
<dbReference type="GeneID" id="9057188"/>
<dbReference type="OrthoDB" id="189220at2759"/>
<gene>
    <name evidence="2" type="ORF">Pmar_PMAR014358</name>
</gene>
<dbReference type="AlphaFoldDB" id="C5KQL4"/>
<evidence type="ECO:0000313" key="2">
    <source>
        <dbReference type="EMBL" id="EER13229.1"/>
    </source>
</evidence>
<organism evidence="3">
    <name type="scientific">Perkinsus marinus (strain ATCC 50983 / TXsc)</name>
    <dbReference type="NCBI Taxonomy" id="423536"/>
    <lineage>
        <taxon>Eukaryota</taxon>
        <taxon>Sar</taxon>
        <taxon>Alveolata</taxon>
        <taxon>Perkinsozoa</taxon>
        <taxon>Perkinsea</taxon>
        <taxon>Perkinsida</taxon>
        <taxon>Perkinsidae</taxon>
        <taxon>Perkinsus</taxon>
    </lineage>
</organism>
<accession>C5KQL4</accession>
<protein>
    <recommendedName>
        <fullName evidence="1">PDEase domain-containing protein</fullName>
    </recommendedName>
</protein>
<sequence length="102" mass="11807">MIAVGRERNGKGWSPRFYVEFSLREKSEGIPTAPFMNSSFDDRAEFAVLQLGFMNFVVAPLWNAMADMWPALEPRRKQLAENVEYFKKLRESVKTEEDCPAE</sequence>